<dbReference type="AlphaFoldDB" id="A0AAP2DBG4"/>
<accession>A0AAP2DBG4</accession>
<dbReference type="InterPro" id="IPR040807">
    <property type="entry name" value="DUF5522"/>
</dbReference>
<proteinExistence type="predicted"/>
<dbReference type="Proteomes" id="UP001319180">
    <property type="component" value="Unassembled WGS sequence"/>
</dbReference>
<reference evidence="1 2" key="1">
    <citation type="submission" date="2021-05" db="EMBL/GenBank/DDBJ databases">
        <title>A Polyphasic approach of four new species of the genus Ohtaekwangia: Ohtaekwangia histidinii sp. nov., Ohtaekwangia cretensis sp. nov., Ohtaekwangia indiensis sp. nov., Ohtaekwangia reichenbachii sp. nov. from diverse environment.</title>
        <authorList>
            <person name="Octaviana S."/>
        </authorList>
    </citation>
    <scope>NUCLEOTIDE SEQUENCE [LARGE SCALE GENOMIC DNA]</scope>
    <source>
        <strain evidence="1 2">PWU37</strain>
    </source>
</reference>
<protein>
    <submittedName>
        <fullName evidence="1">Uncharacterized protein</fullName>
    </submittedName>
</protein>
<organism evidence="1 2">
    <name type="scientific">Dawidia soli</name>
    <dbReference type="NCBI Taxonomy" id="2782352"/>
    <lineage>
        <taxon>Bacteria</taxon>
        <taxon>Pseudomonadati</taxon>
        <taxon>Bacteroidota</taxon>
        <taxon>Cytophagia</taxon>
        <taxon>Cytophagales</taxon>
        <taxon>Chryseotaleaceae</taxon>
        <taxon>Dawidia</taxon>
    </lineage>
</organism>
<name>A0AAP2DBG4_9BACT</name>
<dbReference type="RefSeq" id="WP_262898676.1">
    <property type="nucleotide sequence ID" value="NZ_JAHESC010000017.1"/>
</dbReference>
<evidence type="ECO:0000313" key="1">
    <source>
        <dbReference type="EMBL" id="MBT1687555.1"/>
    </source>
</evidence>
<evidence type="ECO:0000313" key="2">
    <source>
        <dbReference type="Proteomes" id="UP001319180"/>
    </source>
</evidence>
<sequence length="65" mass="7437">MKDDVTDKSAPEENSPYYYMENGLMVFTEAFFLKRGFCCGRGCRHCPYGHKKGATVPVNQQPEKE</sequence>
<keyword evidence="2" id="KW-1185">Reference proteome</keyword>
<dbReference type="Pfam" id="PF17653">
    <property type="entry name" value="DUF5522"/>
    <property type="match status" value="1"/>
</dbReference>
<gene>
    <name evidence="1" type="ORF">KK078_13370</name>
</gene>
<comment type="caution">
    <text evidence="1">The sequence shown here is derived from an EMBL/GenBank/DDBJ whole genome shotgun (WGS) entry which is preliminary data.</text>
</comment>
<dbReference type="EMBL" id="JAHESC010000017">
    <property type="protein sequence ID" value="MBT1687555.1"/>
    <property type="molecule type" value="Genomic_DNA"/>
</dbReference>